<evidence type="ECO:0000259" key="5">
    <source>
        <dbReference type="SMART" id="SM00062"/>
    </source>
</evidence>
<dbReference type="Proteomes" id="UP001629246">
    <property type="component" value="Unassembled WGS sequence"/>
</dbReference>
<feature type="domain" description="Solute-binding protein family 3/N-terminal" evidence="5">
    <location>
        <begin position="52"/>
        <end position="284"/>
    </location>
</feature>
<gene>
    <name evidence="6" type="ORF">PQR62_19140</name>
</gene>
<accession>A0ABW9AEE6</accession>
<dbReference type="InterPro" id="IPR051455">
    <property type="entry name" value="Bact_solute-bind_prot3"/>
</dbReference>
<dbReference type="SUPFAM" id="SSF53850">
    <property type="entry name" value="Periplasmic binding protein-like II"/>
    <property type="match status" value="1"/>
</dbReference>
<dbReference type="PANTHER" id="PTHR30085:SF2">
    <property type="entry name" value="GLUTAMATE_ASPARTATE IMPORT SOLUTE-BINDING PROTEIN"/>
    <property type="match status" value="1"/>
</dbReference>
<dbReference type="Pfam" id="PF00497">
    <property type="entry name" value="SBP_bac_3"/>
    <property type="match status" value="1"/>
</dbReference>
<reference evidence="6 7" key="1">
    <citation type="journal article" date="2024" name="Chem. Sci.">
        <title>Discovery of megapolipeptins by genome mining of a Burkholderiales bacteria collection.</title>
        <authorList>
            <person name="Paulo B.S."/>
            <person name="Recchia M.J.J."/>
            <person name="Lee S."/>
            <person name="Fergusson C.H."/>
            <person name="Romanowski S.B."/>
            <person name="Hernandez A."/>
            <person name="Krull N."/>
            <person name="Liu D.Y."/>
            <person name="Cavanagh H."/>
            <person name="Bos A."/>
            <person name="Gray C.A."/>
            <person name="Murphy B.T."/>
            <person name="Linington R.G."/>
            <person name="Eustaquio A.S."/>
        </authorList>
    </citation>
    <scope>NUCLEOTIDE SEQUENCE [LARGE SCALE GENOMIC DNA]</scope>
    <source>
        <strain evidence="6 7">RL21-008-BIB-A</strain>
    </source>
</reference>
<evidence type="ECO:0000256" key="3">
    <source>
        <dbReference type="ARBA" id="ARBA00022729"/>
    </source>
</evidence>
<evidence type="ECO:0000256" key="4">
    <source>
        <dbReference type="SAM" id="SignalP"/>
    </source>
</evidence>
<comment type="similarity">
    <text evidence="1">Belongs to the bacterial solute-binding protein 3 family.</text>
</comment>
<feature type="chain" id="PRO_5046010034" evidence="4">
    <location>
        <begin position="36"/>
        <end position="313"/>
    </location>
</feature>
<organism evidence="6 7">
    <name type="scientific">Herbaspirillum lusitanum</name>
    <dbReference type="NCBI Taxonomy" id="213312"/>
    <lineage>
        <taxon>Bacteria</taxon>
        <taxon>Pseudomonadati</taxon>
        <taxon>Pseudomonadota</taxon>
        <taxon>Betaproteobacteria</taxon>
        <taxon>Burkholderiales</taxon>
        <taxon>Oxalobacteraceae</taxon>
        <taxon>Herbaspirillum</taxon>
    </lineage>
</organism>
<name>A0ABW9AEE6_9BURK</name>
<dbReference type="PANTHER" id="PTHR30085">
    <property type="entry name" value="AMINO ACID ABC TRANSPORTER PERMEASE"/>
    <property type="match status" value="1"/>
</dbReference>
<keyword evidence="3 4" id="KW-0732">Signal</keyword>
<keyword evidence="2" id="KW-0813">Transport</keyword>
<dbReference type="CDD" id="cd13688">
    <property type="entry name" value="PBP2_GltI_DEBP"/>
    <property type="match status" value="1"/>
</dbReference>
<evidence type="ECO:0000313" key="7">
    <source>
        <dbReference type="Proteomes" id="UP001629246"/>
    </source>
</evidence>
<comment type="caution">
    <text evidence="6">The sequence shown here is derived from an EMBL/GenBank/DDBJ whole genome shotgun (WGS) entry which is preliminary data.</text>
</comment>
<feature type="signal peptide" evidence="4">
    <location>
        <begin position="1"/>
        <end position="35"/>
    </location>
</feature>
<dbReference type="Gene3D" id="3.40.190.10">
    <property type="entry name" value="Periplasmic binding protein-like II"/>
    <property type="match status" value="2"/>
</dbReference>
<evidence type="ECO:0000256" key="1">
    <source>
        <dbReference type="ARBA" id="ARBA00010333"/>
    </source>
</evidence>
<evidence type="ECO:0000256" key="2">
    <source>
        <dbReference type="ARBA" id="ARBA00022448"/>
    </source>
</evidence>
<sequence length="313" mass="34375">MSRQAATAVSIASIASIVSTVFSAVVLLAAAPARAADPALGPTLQKIKEGNLIAIGHRTSSIPFSYYDENQKVIGYSQDLCQKVIDQVKLKLNAPSLEVRMVPVTAQNRTPLLQNGTIDLECGVTSNLKNRWQQVSFATNFFVASSRILTRRDSGIKDFADLAGKAVVTNAGTTSEQLLRNLNEHRKMNMQLQSAKDYGEAFLILQSGRVAAYVMDDVLLAGARTTAQKPGDWLLTGTPFGAEPYAFMVRKDDPQFKQLVDATLSELMKNGEIKKMYAKWFTFPIPPKNVSFNFPMSETVSRLYATPTDKPMD</sequence>
<protein>
    <submittedName>
        <fullName evidence="6">Transporter substrate-binding domain-containing protein</fullName>
    </submittedName>
</protein>
<keyword evidence="7" id="KW-1185">Reference proteome</keyword>
<dbReference type="InterPro" id="IPR001638">
    <property type="entry name" value="Solute-binding_3/MltF_N"/>
</dbReference>
<dbReference type="RefSeq" id="WP_408159603.1">
    <property type="nucleotide sequence ID" value="NZ_JAQQFM010000008.1"/>
</dbReference>
<proteinExistence type="inferred from homology"/>
<dbReference type="EMBL" id="JAQQFM010000008">
    <property type="protein sequence ID" value="MFL9926400.1"/>
    <property type="molecule type" value="Genomic_DNA"/>
</dbReference>
<evidence type="ECO:0000313" key="6">
    <source>
        <dbReference type="EMBL" id="MFL9926400.1"/>
    </source>
</evidence>
<dbReference type="SMART" id="SM00062">
    <property type="entry name" value="PBPb"/>
    <property type="match status" value="1"/>
</dbReference>